<keyword evidence="8" id="KW-1185">Reference proteome</keyword>
<comment type="subcellular location">
    <subcellularLocation>
        <location evidence="1">Membrane</location>
    </subcellularLocation>
</comment>
<feature type="transmembrane region" description="Helical" evidence="5">
    <location>
        <begin position="349"/>
        <end position="374"/>
    </location>
</feature>
<feature type="transmembrane region" description="Helical" evidence="5">
    <location>
        <begin position="422"/>
        <end position="440"/>
    </location>
</feature>
<protein>
    <recommendedName>
        <fullName evidence="6">Amino acid transporter transmembrane domain-containing protein</fullName>
    </recommendedName>
</protein>
<dbReference type="GO" id="GO:0016020">
    <property type="term" value="C:membrane"/>
    <property type="evidence" value="ECO:0007669"/>
    <property type="project" value="UniProtKB-SubCell"/>
</dbReference>
<feature type="transmembrane region" description="Helical" evidence="5">
    <location>
        <begin position="224"/>
        <end position="243"/>
    </location>
</feature>
<dbReference type="PANTHER" id="PTHR16189">
    <property type="entry name" value="TRANSMEMBRANE PROTEIN 104-RELATED"/>
    <property type="match status" value="1"/>
</dbReference>
<evidence type="ECO:0000256" key="4">
    <source>
        <dbReference type="ARBA" id="ARBA00023136"/>
    </source>
</evidence>
<reference evidence="7 8" key="1">
    <citation type="submission" date="2016-11" db="EMBL/GenBank/DDBJ databases">
        <title>The macronuclear genome of Stentor coeruleus: a giant cell with tiny introns.</title>
        <authorList>
            <person name="Slabodnick M."/>
            <person name="Ruby J.G."/>
            <person name="Reiff S.B."/>
            <person name="Swart E.C."/>
            <person name="Gosai S."/>
            <person name="Prabakaran S."/>
            <person name="Witkowska E."/>
            <person name="Larue G.E."/>
            <person name="Fisher S."/>
            <person name="Freeman R.M."/>
            <person name="Gunawardena J."/>
            <person name="Chu W."/>
            <person name="Stover N.A."/>
            <person name="Gregory B.D."/>
            <person name="Nowacki M."/>
            <person name="Derisi J."/>
            <person name="Roy S.W."/>
            <person name="Marshall W.F."/>
            <person name="Sood P."/>
        </authorList>
    </citation>
    <scope>NUCLEOTIDE SEQUENCE [LARGE SCALE GENOMIC DNA]</scope>
    <source>
        <strain evidence="7">WM001</strain>
    </source>
</reference>
<feature type="transmembrane region" description="Helical" evidence="5">
    <location>
        <begin position="461"/>
        <end position="484"/>
    </location>
</feature>
<dbReference type="Pfam" id="PF01490">
    <property type="entry name" value="Aa_trans"/>
    <property type="match status" value="1"/>
</dbReference>
<proteinExistence type="predicted"/>
<keyword evidence="4 5" id="KW-0472">Membrane</keyword>
<sequence>MDSNEENQTFWQGYFYTINSIIGSGILAIPWAYTEGGWLLGVICQAFTTSFALILAYHLIQIMSRMEVLSKLSKNGYTILPIKFTQLFSRTFPEDFIISKKGYKDEEALLEIEDQPRISHTRYDMTEMISVLLGRPGGILFGVCLSVSIFGTLVAYSSIFASSLASTVPIFGLSTCSIYEDDTGFGDDCWKKYWFYLIVLLGAVSVLVIIGLKEQAGLQAFMSIMRFVVIFLMLGTSIAALSTDTNLDNEENNEGSLSLINPMGIGITLPIVFMSSSFHSMIPNTIQYVNSKTVNVPKIIQSAIGTVTILFTLLGIIVPLAVSDIEGMITLSWIDYTGGMSDQSWWSCILMYIIVLFPALDVLSVFPILAINLSDNLISLQYGKFAEGSITKESFFLYRSIVIVPPIFTAFFFYSLGYILDFTGTITLLGTGVFIPLMTITSRKLVPQHGDFDYWFSSDRWSWFILVASFVLFAITWTFLLLWII</sequence>
<organism evidence="7 8">
    <name type="scientific">Stentor coeruleus</name>
    <dbReference type="NCBI Taxonomy" id="5963"/>
    <lineage>
        <taxon>Eukaryota</taxon>
        <taxon>Sar</taxon>
        <taxon>Alveolata</taxon>
        <taxon>Ciliophora</taxon>
        <taxon>Postciliodesmatophora</taxon>
        <taxon>Heterotrichea</taxon>
        <taxon>Heterotrichida</taxon>
        <taxon>Stentoridae</taxon>
        <taxon>Stentor</taxon>
    </lineage>
</organism>
<feature type="transmembrane region" description="Helical" evidence="5">
    <location>
        <begin position="38"/>
        <end position="60"/>
    </location>
</feature>
<dbReference type="InterPro" id="IPR013057">
    <property type="entry name" value="AA_transpt_TM"/>
</dbReference>
<evidence type="ECO:0000256" key="2">
    <source>
        <dbReference type="ARBA" id="ARBA00022692"/>
    </source>
</evidence>
<dbReference type="OrthoDB" id="294541at2759"/>
<feature type="transmembrane region" description="Helical" evidence="5">
    <location>
        <begin position="303"/>
        <end position="322"/>
    </location>
</feature>
<feature type="transmembrane region" description="Helical" evidence="5">
    <location>
        <begin position="138"/>
        <end position="159"/>
    </location>
</feature>
<evidence type="ECO:0000259" key="6">
    <source>
        <dbReference type="Pfam" id="PF01490"/>
    </source>
</evidence>
<accession>A0A1R2C7V7</accession>
<name>A0A1R2C7V7_9CILI</name>
<dbReference type="Proteomes" id="UP000187209">
    <property type="component" value="Unassembled WGS sequence"/>
</dbReference>
<keyword evidence="3 5" id="KW-1133">Transmembrane helix</keyword>
<evidence type="ECO:0000313" key="8">
    <source>
        <dbReference type="Proteomes" id="UP000187209"/>
    </source>
</evidence>
<feature type="transmembrane region" description="Helical" evidence="5">
    <location>
        <begin position="395"/>
        <end position="416"/>
    </location>
</feature>
<comment type="caution">
    <text evidence="7">The sequence shown here is derived from an EMBL/GenBank/DDBJ whole genome shotgun (WGS) entry which is preliminary data.</text>
</comment>
<evidence type="ECO:0000256" key="1">
    <source>
        <dbReference type="ARBA" id="ARBA00004370"/>
    </source>
</evidence>
<evidence type="ECO:0000256" key="5">
    <source>
        <dbReference type="SAM" id="Phobius"/>
    </source>
</evidence>
<feature type="transmembrane region" description="Helical" evidence="5">
    <location>
        <begin position="263"/>
        <end position="282"/>
    </location>
</feature>
<feature type="domain" description="Amino acid transporter transmembrane" evidence="6">
    <location>
        <begin position="7"/>
        <end position="67"/>
    </location>
</feature>
<dbReference type="Gene3D" id="1.20.1740.10">
    <property type="entry name" value="Amino acid/polyamine transporter I"/>
    <property type="match status" value="1"/>
</dbReference>
<feature type="transmembrane region" description="Helical" evidence="5">
    <location>
        <begin position="193"/>
        <end position="212"/>
    </location>
</feature>
<dbReference type="AlphaFoldDB" id="A0A1R2C7V7"/>
<evidence type="ECO:0000313" key="7">
    <source>
        <dbReference type="EMBL" id="OMJ85071.1"/>
    </source>
</evidence>
<dbReference type="EMBL" id="MPUH01000249">
    <property type="protein sequence ID" value="OMJ85071.1"/>
    <property type="molecule type" value="Genomic_DNA"/>
</dbReference>
<evidence type="ECO:0000256" key="3">
    <source>
        <dbReference type="ARBA" id="ARBA00022989"/>
    </source>
</evidence>
<keyword evidence="2 5" id="KW-0812">Transmembrane</keyword>
<gene>
    <name evidence="7" type="ORF">SteCoe_13728</name>
</gene>
<feature type="transmembrane region" description="Helical" evidence="5">
    <location>
        <begin position="12"/>
        <end position="32"/>
    </location>
</feature>